<organism evidence="2 3">
    <name type="scientific">Zooshikella harenae</name>
    <dbReference type="NCBI Taxonomy" id="2827238"/>
    <lineage>
        <taxon>Bacteria</taxon>
        <taxon>Pseudomonadati</taxon>
        <taxon>Pseudomonadota</taxon>
        <taxon>Gammaproteobacteria</taxon>
        <taxon>Oceanospirillales</taxon>
        <taxon>Zooshikellaceae</taxon>
        <taxon>Zooshikella</taxon>
    </lineage>
</organism>
<proteinExistence type="predicted"/>
<name>A0ABS5ZAP6_9GAMM</name>
<protein>
    <submittedName>
        <fullName evidence="2">Uncharacterized protein</fullName>
    </submittedName>
</protein>
<keyword evidence="3" id="KW-1185">Reference proteome</keyword>
<comment type="caution">
    <text evidence="2">The sequence shown here is derived from an EMBL/GenBank/DDBJ whole genome shotgun (WGS) entry which is preliminary data.</text>
</comment>
<dbReference type="RefSeq" id="WP_215819239.1">
    <property type="nucleotide sequence ID" value="NZ_JAGSOY010000014.1"/>
</dbReference>
<evidence type="ECO:0000313" key="3">
    <source>
        <dbReference type="Proteomes" id="UP000690515"/>
    </source>
</evidence>
<evidence type="ECO:0000313" key="2">
    <source>
        <dbReference type="EMBL" id="MBU2711074.1"/>
    </source>
</evidence>
<feature type="region of interest" description="Disordered" evidence="1">
    <location>
        <begin position="166"/>
        <end position="185"/>
    </location>
</feature>
<evidence type="ECO:0000256" key="1">
    <source>
        <dbReference type="SAM" id="MobiDB-lite"/>
    </source>
</evidence>
<gene>
    <name evidence="2" type="ORF">KCG35_08380</name>
</gene>
<accession>A0ABS5ZAP6</accession>
<reference evidence="2 3" key="1">
    <citation type="submission" date="2021-04" db="EMBL/GenBank/DDBJ databases">
        <authorList>
            <person name="Pira H."/>
            <person name="Risdian C."/>
            <person name="Wink J."/>
        </authorList>
    </citation>
    <scope>NUCLEOTIDE SEQUENCE [LARGE SCALE GENOMIC DNA]</scope>
    <source>
        <strain evidence="2 3">WH53</strain>
    </source>
</reference>
<dbReference type="Proteomes" id="UP000690515">
    <property type="component" value="Unassembled WGS sequence"/>
</dbReference>
<dbReference type="EMBL" id="JAGSOY010000014">
    <property type="protein sequence ID" value="MBU2711074.1"/>
    <property type="molecule type" value="Genomic_DNA"/>
</dbReference>
<sequence>MLKRSISYQVSPTSVNNIRNARKQSQHMESIFSHIEHHEAQQDQRMWQRAQRIEQRATTSQGFLHHEFTAKNLYRVMKVNNPELTIKKDFSQNYYDHTTHTAGLIEPEKFEKVDMIAHEAQHHLDKLTNPKLHEMDVVGKEYSAFSSQFKVAKQLGFKANMPFPQSPLQSAETYREKSTSRFRKL</sequence>